<dbReference type="AlphaFoldDB" id="A0A2K8L527"/>
<dbReference type="OrthoDB" id="9783370at2"/>
<dbReference type="KEGG" id="maes:Ga0123461_0916"/>
<dbReference type="Proteomes" id="UP000231701">
    <property type="component" value="Chromosome"/>
</dbReference>
<gene>
    <name evidence="1" type="ORF">Ga0123461_0916</name>
</gene>
<protein>
    <recommendedName>
        <fullName evidence="3">AAA+ ATPase domain-containing protein</fullName>
    </recommendedName>
</protein>
<dbReference type="InterPro" id="IPR027417">
    <property type="entry name" value="P-loop_NTPase"/>
</dbReference>
<dbReference type="RefSeq" id="WP_100277239.1">
    <property type="nucleotide sequence ID" value="NZ_CP018799.1"/>
</dbReference>
<evidence type="ECO:0000313" key="1">
    <source>
        <dbReference type="EMBL" id="ATX79336.1"/>
    </source>
</evidence>
<proteinExistence type="predicted"/>
<evidence type="ECO:0000313" key="2">
    <source>
        <dbReference type="Proteomes" id="UP000231701"/>
    </source>
</evidence>
<organism evidence="1 2">
    <name type="scientific">Mariprofundus aestuarium</name>
    <dbReference type="NCBI Taxonomy" id="1921086"/>
    <lineage>
        <taxon>Bacteria</taxon>
        <taxon>Pseudomonadati</taxon>
        <taxon>Pseudomonadota</taxon>
        <taxon>Candidatius Mariprofundia</taxon>
        <taxon>Mariprofundales</taxon>
        <taxon>Mariprofundaceae</taxon>
        <taxon>Mariprofundus</taxon>
    </lineage>
</organism>
<dbReference type="Gene3D" id="3.40.50.300">
    <property type="entry name" value="P-loop containing nucleotide triphosphate hydrolases"/>
    <property type="match status" value="1"/>
</dbReference>
<name>A0A2K8L527_MARES</name>
<dbReference type="SUPFAM" id="SSF52540">
    <property type="entry name" value="P-loop containing nucleoside triphosphate hydrolases"/>
    <property type="match status" value="1"/>
</dbReference>
<reference evidence="1 2" key="1">
    <citation type="submission" date="2016-12" db="EMBL/GenBank/DDBJ databases">
        <title>Isolation and genomic insights into novel planktonic Zetaproteobacteria from stratified waters of the Chesapeake Bay.</title>
        <authorList>
            <person name="McAllister S.M."/>
            <person name="Kato S."/>
            <person name="Chan C.S."/>
            <person name="Chiu B.K."/>
            <person name="Field E.K."/>
        </authorList>
    </citation>
    <scope>NUCLEOTIDE SEQUENCE [LARGE SCALE GENOMIC DNA]</scope>
    <source>
        <strain evidence="1 2">CP-5</strain>
    </source>
</reference>
<sequence length="443" mass="50901">METFPFEQLKGQPQLNRVLSRWPKAPKSIEETGLRHSFIVDLVIKHIYTLEEFTLEDVVDRVKLPTTIVDGVLEEIQHNKLIEVKGSSGLGRLSNHYVMTDLGTSRAKGLIEISHYIGPAPVSLEAYRRMIELQPVKNIKVKESDVEGAFSHMILTSDMLAQLGPAVNSGCALFLYGPPGNGKTSIAETIARMMPDRVYIPYAVLVDDDVIILYDPVTHVAVDKEDSYSEENELIKHAFPDTRWLEIERPIVMTGGELDLDMLDLEFNPITHFYQAPLQMKANNGIFIVDDFGRQRMDPQDLLNRWIVPLERHTDFLSLQSGIKFEIPFDQLVVFATNIEPKKLVDEAFLRRIRYKIKVDHPAEHEFEQIFRGVCELNGIEYRQEMVTFLLENFYRLSGRPLNACHPRDLISHIIDDADYHCYEPRLTEANLTTAWKTYFVEL</sequence>
<evidence type="ECO:0008006" key="3">
    <source>
        <dbReference type="Google" id="ProtNLM"/>
    </source>
</evidence>
<accession>A0A2K8L527</accession>
<keyword evidence="2" id="KW-1185">Reference proteome</keyword>
<dbReference type="EMBL" id="CP018799">
    <property type="protein sequence ID" value="ATX79336.1"/>
    <property type="molecule type" value="Genomic_DNA"/>
</dbReference>